<feature type="compositionally biased region" description="Low complexity" evidence="1">
    <location>
        <begin position="211"/>
        <end position="222"/>
    </location>
</feature>
<feature type="region of interest" description="Disordered" evidence="1">
    <location>
        <begin position="1"/>
        <end position="37"/>
    </location>
</feature>
<feature type="region of interest" description="Disordered" evidence="1">
    <location>
        <begin position="211"/>
        <end position="234"/>
    </location>
</feature>
<dbReference type="Proteomes" id="UP000288805">
    <property type="component" value="Unassembled WGS sequence"/>
</dbReference>
<evidence type="ECO:0000313" key="3">
    <source>
        <dbReference type="EMBL" id="RVW50722.1"/>
    </source>
</evidence>
<gene>
    <name evidence="3" type="primary">VvCHDh000369_1</name>
    <name evidence="3" type="ORF">CK203_073318</name>
</gene>
<accession>A0A438ESP8</accession>
<feature type="compositionally biased region" description="Basic residues" evidence="1">
    <location>
        <begin position="26"/>
        <end position="37"/>
    </location>
</feature>
<organism evidence="3 4">
    <name type="scientific">Vitis vinifera</name>
    <name type="common">Grape</name>
    <dbReference type="NCBI Taxonomy" id="29760"/>
    <lineage>
        <taxon>Eukaryota</taxon>
        <taxon>Viridiplantae</taxon>
        <taxon>Streptophyta</taxon>
        <taxon>Embryophyta</taxon>
        <taxon>Tracheophyta</taxon>
        <taxon>Spermatophyta</taxon>
        <taxon>Magnoliopsida</taxon>
        <taxon>eudicotyledons</taxon>
        <taxon>Gunneridae</taxon>
        <taxon>Pentapetalae</taxon>
        <taxon>rosids</taxon>
        <taxon>Vitales</taxon>
        <taxon>Vitaceae</taxon>
        <taxon>Viteae</taxon>
        <taxon>Vitis</taxon>
    </lineage>
</organism>
<dbReference type="AlphaFoldDB" id="A0A438ESP8"/>
<dbReference type="InterPro" id="IPR055482">
    <property type="entry name" value="DUF7054"/>
</dbReference>
<dbReference type="PANTHER" id="PTHR33270">
    <property type="entry name" value="BNAC05G50380D PROTEIN"/>
    <property type="match status" value="1"/>
</dbReference>
<evidence type="ECO:0000256" key="1">
    <source>
        <dbReference type="SAM" id="MobiDB-lite"/>
    </source>
</evidence>
<sequence>MSERSFRRRIPSIRRRTRPPHPPPSPHRRTLTHRRLKKPSKPVAVLHRCSSEPILWTVSFFVDGDDNRNLESDGVLFRPQTCTDVFATSSFCSSFLSLSPQNQEGYKKDAKVVVNVTVEGSPGPIRTMVQLGSSVEDTIQLVIDEYRKEGRSPQLHKDAAAAFEMHHSHFCLQSKSQMGYFETDFNFLGKKHGLNKSDAIGDVGSRSFYLRKSSSSGRSSNGEQTPEAAPPVQRPVFFSPASLDRRIKKIVRRMRRFWKLLGCLHCE</sequence>
<name>A0A438ESP8_VITVI</name>
<dbReference type="InterPro" id="IPR040358">
    <property type="entry name" value="At4g22758-like"/>
</dbReference>
<evidence type="ECO:0000259" key="2">
    <source>
        <dbReference type="Pfam" id="PF23156"/>
    </source>
</evidence>
<evidence type="ECO:0000313" key="4">
    <source>
        <dbReference type="Proteomes" id="UP000288805"/>
    </source>
</evidence>
<comment type="caution">
    <text evidence="3">The sequence shown here is derived from an EMBL/GenBank/DDBJ whole genome shotgun (WGS) entry which is preliminary data.</text>
</comment>
<feature type="compositionally biased region" description="Basic residues" evidence="1">
    <location>
        <begin position="1"/>
        <end position="19"/>
    </location>
</feature>
<feature type="domain" description="DUF7054" evidence="2">
    <location>
        <begin position="108"/>
        <end position="174"/>
    </location>
</feature>
<dbReference type="PANTHER" id="PTHR33270:SF6">
    <property type="entry name" value="OS02G0448600 PROTEIN"/>
    <property type="match status" value="1"/>
</dbReference>
<protein>
    <recommendedName>
        <fullName evidence="2">DUF7054 domain-containing protein</fullName>
    </recommendedName>
</protein>
<dbReference type="Pfam" id="PF23156">
    <property type="entry name" value="DUF7054"/>
    <property type="match status" value="1"/>
</dbReference>
<proteinExistence type="predicted"/>
<dbReference type="EMBL" id="QGNW01001194">
    <property type="protein sequence ID" value="RVW50722.1"/>
    <property type="molecule type" value="Genomic_DNA"/>
</dbReference>
<reference evidence="3 4" key="1">
    <citation type="journal article" date="2018" name="PLoS Genet.">
        <title>Population sequencing reveals clonal diversity and ancestral inbreeding in the grapevine cultivar Chardonnay.</title>
        <authorList>
            <person name="Roach M.J."/>
            <person name="Johnson D.L."/>
            <person name="Bohlmann J."/>
            <person name="van Vuuren H.J."/>
            <person name="Jones S.J."/>
            <person name="Pretorius I.S."/>
            <person name="Schmidt S.A."/>
            <person name="Borneman A.R."/>
        </authorList>
    </citation>
    <scope>NUCLEOTIDE SEQUENCE [LARGE SCALE GENOMIC DNA]</scope>
    <source>
        <strain evidence="4">cv. Chardonnay</strain>
        <tissue evidence="3">Leaf</tissue>
    </source>
</reference>